<organism evidence="2 3">
    <name type="scientific">Sulfidibacter corallicola</name>
    <dbReference type="NCBI Taxonomy" id="2818388"/>
    <lineage>
        <taxon>Bacteria</taxon>
        <taxon>Pseudomonadati</taxon>
        <taxon>Acidobacteriota</taxon>
        <taxon>Holophagae</taxon>
        <taxon>Acanthopleuribacterales</taxon>
        <taxon>Acanthopleuribacteraceae</taxon>
        <taxon>Sulfidibacter</taxon>
    </lineage>
</organism>
<dbReference type="PANTHER" id="PTHR42708:SF1">
    <property type="entry name" value="GLIDING MOTILITY PROTEIN MGLA"/>
    <property type="match status" value="1"/>
</dbReference>
<keyword evidence="3" id="KW-1185">Reference proteome</keyword>
<dbReference type="CDD" id="cd00882">
    <property type="entry name" value="Ras_like_GTPase"/>
    <property type="match status" value="1"/>
</dbReference>
<dbReference type="GO" id="GO:0005525">
    <property type="term" value="F:GTP binding"/>
    <property type="evidence" value="ECO:0007669"/>
    <property type="project" value="InterPro"/>
</dbReference>
<dbReference type="InterPro" id="IPR001806">
    <property type="entry name" value="Small_GTPase"/>
</dbReference>
<dbReference type="Proteomes" id="UP000663929">
    <property type="component" value="Chromosome"/>
</dbReference>
<dbReference type="AlphaFoldDB" id="A0A8A4TCU5"/>
<dbReference type="PANTHER" id="PTHR42708">
    <property type="entry name" value="ATP/GTP-BINDING PROTEIN-RELATED"/>
    <property type="match status" value="1"/>
</dbReference>
<dbReference type="InterPro" id="IPR052705">
    <property type="entry name" value="Gliding_Motility_GTPase"/>
</dbReference>
<reference evidence="2" key="1">
    <citation type="submission" date="2021-03" db="EMBL/GenBank/DDBJ databases">
        <title>Acanthopleuribacteraceae sp. M133.</title>
        <authorList>
            <person name="Wang G."/>
        </authorList>
    </citation>
    <scope>NUCLEOTIDE SEQUENCE</scope>
    <source>
        <strain evidence="2">M133</strain>
    </source>
</reference>
<dbReference type="EMBL" id="CP071793">
    <property type="protein sequence ID" value="QTD47756.1"/>
    <property type="molecule type" value="Genomic_DNA"/>
</dbReference>
<dbReference type="GO" id="GO:0003924">
    <property type="term" value="F:GTPase activity"/>
    <property type="evidence" value="ECO:0007669"/>
    <property type="project" value="InterPro"/>
</dbReference>
<sequence length="415" mass="44723">MVLFNYATKELTAKVVYYGPGLCGKTTNLQYIYDTLPGTAKGKMLSLATKTDRTLFFDFLPIDLGKIRGMKTKIQLYTVPGQVFYDTTRKLVLKGADGVVFVADSQAPMIEANIDSFQNLITNLKEQNIDISEMPHVIQYNKRDMKNVMSIEELESRVNNYSVPYFEAIAPKGTGVFETLKGISKVVLKNLAQKYGLEEEMQDTGGSKFGAKPPPLPSVPGGRNASQPAASAGISRQPKPAATATATANPSRFSQPAPAAASIDPTPVHPAAQNNPKKSPRVESDMEEIQFIEDETGDPLGAAVSETPAPQAPTPPAQRAAPPSRGADLEPIPSLDDSEVIELDDMDPLEIEELDDMAEIATMASESGKVERMAAPEPAPAAGVAPIEVPVSINLPMNLAGKPLRLRLDIVFEEE</sequence>
<proteinExistence type="predicted"/>
<dbReference type="SUPFAM" id="SSF52540">
    <property type="entry name" value="P-loop containing nucleoside triphosphate hydrolases"/>
    <property type="match status" value="1"/>
</dbReference>
<dbReference type="Gene3D" id="3.40.50.300">
    <property type="entry name" value="P-loop containing nucleotide triphosphate hydrolases"/>
    <property type="match status" value="1"/>
</dbReference>
<evidence type="ECO:0000313" key="2">
    <source>
        <dbReference type="EMBL" id="QTD47756.1"/>
    </source>
</evidence>
<evidence type="ECO:0000313" key="3">
    <source>
        <dbReference type="Proteomes" id="UP000663929"/>
    </source>
</evidence>
<dbReference type="Pfam" id="PF00071">
    <property type="entry name" value="Ras"/>
    <property type="match status" value="1"/>
</dbReference>
<dbReference type="KEGG" id="scor:J3U87_19380"/>
<accession>A0A8A4TCU5</accession>
<protein>
    <recommendedName>
        <fullName evidence="4">Mutual gliding-motility protein MglA</fullName>
    </recommendedName>
</protein>
<feature type="region of interest" description="Disordered" evidence="1">
    <location>
        <begin position="299"/>
        <end position="337"/>
    </location>
</feature>
<gene>
    <name evidence="2" type="ORF">J3U87_19380</name>
</gene>
<dbReference type="InterPro" id="IPR027417">
    <property type="entry name" value="P-loop_NTPase"/>
</dbReference>
<feature type="region of interest" description="Disordered" evidence="1">
    <location>
        <begin position="202"/>
        <end position="284"/>
    </location>
</feature>
<name>A0A8A4TCU5_SULCO</name>
<evidence type="ECO:0008006" key="4">
    <source>
        <dbReference type="Google" id="ProtNLM"/>
    </source>
</evidence>
<evidence type="ECO:0000256" key="1">
    <source>
        <dbReference type="SAM" id="MobiDB-lite"/>
    </source>
</evidence>